<dbReference type="FunFam" id="3.40.50.1170:FF:000001">
    <property type="entry name" value="L-asparaginase 2"/>
    <property type="match status" value="1"/>
</dbReference>
<evidence type="ECO:0000256" key="9">
    <source>
        <dbReference type="RuleBase" id="RU004456"/>
    </source>
</evidence>
<comment type="catalytic activity">
    <reaction evidence="4">
        <text>L-asparagine + H2O = L-aspartate + NH4(+)</text>
        <dbReference type="Rhea" id="RHEA:21016"/>
        <dbReference type="ChEBI" id="CHEBI:15377"/>
        <dbReference type="ChEBI" id="CHEBI:28938"/>
        <dbReference type="ChEBI" id="CHEBI:29991"/>
        <dbReference type="ChEBI" id="CHEBI:58048"/>
        <dbReference type="EC" id="3.5.1.1"/>
    </reaction>
</comment>
<feature type="signal peptide" evidence="10">
    <location>
        <begin position="1"/>
        <end position="23"/>
    </location>
</feature>
<evidence type="ECO:0000313" key="13">
    <source>
        <dbReference type="EMBL" id="KAJ5339705.1"/>
    </source>
</evidence>
<dbReference type="Gene3D" id="3.40.50.40">
    <property type="match status" value="1"/>
</dbReference>
<dbReference type="NCBIfam" id="TIGR00520">
    <property type="entry name" value="asnASE_II"/>
    <property type="match status" value="1"/>
</dbReference>
<keyword evidence="3" id="KW-0378">Hydrolase</keyword>
<evidence type="ECO:0000259" key="12">
    <source>
        <dbReference type="Pfam" id="PF17763"/>
    </source>
</evidence>
<comment type="similarity">
    <text evidence="1 9">Belongs to the asparaginase 1 family.</text>
</comment>
<protein>
    <recommendedName>
        <fullName evidence="2">asparaginase</fullName>
        <ecNumber evidence="2">3.5.1.1</ecNumber>
    </recommendedName>
</protein>
<dbReference type="CDD" id="cd08964">
    <property type="entry name" value="L-asparaginase_II"/>
    <property type="match status" value="1"/>
</dbReference>
<dbReference type="InterPro" id="IPR020827">
    <property type="entry name" value="Asparaginase/glutaminase_AS1"/>
</dbReference>
<dbReference type="PIRSF" id="PIRSF001220">
    <property type="entry name" value="L-ASNase_gatD"/>
    <property type="match status" value="1"/>
</dbReference>
<dbReference type="SFLD" id="SFLDS00057">
    <property type="entry name" value="Glutaminase/Asparaginase"/>
    <property type="match status" value="1"/>
</dbReference>
<dbReference type="InterPro" id="IPR037152">
    <property type="entry name" value="L-asparaginase_N_sf"/>
</dbReference>
<dbReference type="InterPro" id="IPR004550">
    <property type="entry name" value="AsnASE_II"/>
</dbReference>
<evidence type="ECO:0000313" key="14">
    <source>
        <dbReference type="Proteomes" id="UP001147695"/>
    </source>
</evidence>
<dbReference type="InterPro" id="IPR040919">
    <property type="entry name" value="Asparaginase_C"/>
</dbReference>
<dbReference type="InterPro" id="IPR036152">
    <property type="entry name" value="Asp/glu_Ase-like_sf"/>
</dbReference>
<evidence type="ECO:0000256" key="10">
    <source>
        <dbReference type="SAM" id="SignalP"/>
    </source>
</evidence>
<evidence type="ECO:0000256" key="1">
    <source>
        <dbReference type="ARBA" id="ARBA00010518"/>
    </source>
</evidence>
<dbReference type="Pfam" id="PF17763">
    <property type="entry name" value="Asparaginase_C"/>
    <property type="match status" value="1"/>
</dbReference>
<feature type="chain" id="PRO_5040758226" description="asparaginase" evidence="10">
    <location>
        <begin position="24"/>
        <end position="357"/>
    </location>
</feature>
<feature type="domain" description="L-asparaginase N-terminal" evidence="11">
    <location>
        <begin position="36"/>
        <end position="227"/>
    </location>
</feature>
<evidence type="ECO:0000259" key="11">
    <source>
        <dbReference type="Pfam" id="PF00710"/>
    </source>
</evidence>
<evidence type="ECO:0000256" key="3">
    <source>
        <dbReference type="ARBA" id="ARBA00022801"/>
    </source>
</evidence>
<dbReference type="SMART" id="SM00870">
    <property type="entry name" value="Asparaginase"/>
    <property type="match status" value="1"/>
</dbReference>
<feature type="binding site" evidence="6">
    <location>
        <begin position="124"/>
        <end position="125"/>
    </location>
    <ligand>
        <name>substrate</name>
    </ligand>
</feature>
<feature type="active site" description="O-isoaspartyl threonine intermediate" evidence="5">
    <location>
        <position position="45"/>
    </location>
</feature>
<name>A0A9W9QKN0_PENBR</name>
<dbReference type="InterPro" id="IPR006034">
    <property type="entry name" value="Asparaginase/glutaminase-like"/>
</dbReference>
<dbReference type="InterPro" id="IPR027474">
    <property type="entry name" value="L-asparaginase_N"/>
</dbReference>
<evidence type="ECO:0000256" key="7">
    <source>
        <dbReference type="PROSITE-ProRule" id="PRU10099"/>
    </source>
</evidence>
<reference evidence="13" key="2">
    <citation type="journal article" date="2023" name="IMA Fungus">
        <title>Comparative genomic study of the Penicillium genus elucidates a diverse pangenome and 15 lateral gene transfer events.</title>
        <authorList>
            <person name="Petersen C."/>
            <person name="Sorensen T."/>
            <person name="Nielsen M.R."/>
            <person name="Sondergaard T.E."/>
            <person name="Sorensen J.L."/>
            <person name="Fitzpatrick D.A."/>
            <person name="Frisvad J.C."/>
            <person name="Nielsen K.L."/>
        </authorList>
    </citation>
    <scope>NUCLEOTIDE SEQUENCE</scope>
    <source>
        <strain evidence="13">IBT 35673</strain>
    </source>
</reference>
<dbReference type="SUPFAM" id="SSF53774">
    <property type="entry name" value="Glutaminase/Asparaginase"/>
    <property type="match status" value="1"/>
</dbReference>
<dbReference type="PRINTS" id="PR00139">
    <property type="entry name" value="ASNGLNASE"/>
</dbReference>
<dbReference type="PROSITE" id="PS51732">
    <property type="entry name" value="ASN_GLN_ASE_3"/>
    <property type="match status" value="1"/>
</dbReference>
<dbReference type="AlphaFoldDB" id="A0A9W9QKN0"/>
<gene>
    <name evidence="13" type="ORF">N7452_006433</name>
</gene>
<evidence type="ECO:0000256" key="6">
    <source>
        <dbReference type="PIRSR" id="PIRSR001220-2"/>
    </source>
</evidence>
<dbReference type="Proteomes" id="UP001147695">
    <property type="component" value="Unassembled WGS sequence"/>
</dbReference>
<proteinExistence type="inferred from homology"/>
<dbReference type="Pfam" id="PF00710">
    <property type="entry name" value="Asparaginase"/>
    <property type="match status" value="1"/>
</dbReference>
<dbReference type="PROSITE" id="PS00917">
    <property type="entry name" value="ASN_GLN_ASE_2"/>
    <property type="match status" value="1"/>
</dbReference>
<feature type="binding site" evidence="6">
    <location>
        <position position="91"/>
    </location>
    <ligand>
        <name>substrate</name>
    </ligand>
</feature>
<dbReference type="GO" id="GO:0006530">
    <property type="term" value="P:L-asparagine catabolic process"/>
    <property type="evidence" value="ECO:0007669"/>
    <property type="project" value="UniProtKB-ARBA"/>
</dbReference>
<dbReference type="Gene3D" id="3.40.50.1170">
    <property type="entry name" value="L-asparaginase, N-terminal domain"/>
    <property type="match status" value="1"/>
</dbReference>
<organism evidence="13 14">
    <name type="scientific">Penicillium brevicompactum</name>
    <dbReference type="NCBI Taxonomy" id="5074"/>
    <lineage>
        <taxon>Eukaryota</taxon>
        <taxon>Fungi</taxon>
        <taxon>Dikarya</taxon>
        <taxon>Ascomycota</taxon>
        <taxon>Pezizomycotina</taxon>
        <taxon>Eurotiomycetes</taxon>
        <taxon>Eurotiomycetidae</taxon>
        <taxon>Eurotiales</taxon>
        <taxon>Aspergillaceae</taxon>
        <taxon>Penicillium</taxon>
    </lineage>
</organism>
<feature type="active site" evidence="7">
    <location>
        <position position="45"/>
    </location>
</feature>
<comment type="caution">
    <text evidence="13">The sequence shown here is derived from an EMBL/GenBank/DDBJ whole genome shotgun (WGS) entry which is preliminary data.</text>
</comment>
<evidence type="ECO:0000256" key="2">
    <source>
        <dbReference type="ARBA" id="ARBA00012920"/>
    </source>
</evidence>
<dbReference type="InterPro" id="IPR027473">
    <property type="entry name" value="L-asparaginase_C"/>
</dbReference>
<dbReference type="GO" id="GO:0004067">
    <property type="term" value="F:asparaginase activity"/>
    <property type="evidence" value="ECO:0007669"/>
    <property type="project" value="UniProtKB-UniRule"/>
</dbReference>
<dbReference type="EMBL" id="JAPZBQ010000003">
    <property type="protein sequence ID" value="KAJ5339705.1"/>
    <property type="molecule type" value="Genomic_DNA"/>
</dbReference>
<sequence length="357" mass="38087">MFLFKPSVGYLALLCIWLPIAGANRSCEKVHEELPNVTILATGGTIASRASSNTQTTNYKVGVGIEALLDAVPEICNISNVSGVQVSNVDSASINGTILLDLTARLKSELANPSVHGVVVTHGTDTLEETAFFLELVLNSTKPVVVTGAMRPSTALSADGPLNLYQAVKLAASKTAFDRGVMVVLNDRIGSAYTSTKNHANSLDTFHANEQGQLGFFIDQTPKFYYSSSKPRNKPHFDVSGQKALPPVDILYGHQESNSHLIRASIESGAKGIIFAGVGAGGWSLDGLKDAQGLYNQSGIPMVFSRRTNDGFAGGDSIYSFQMTSGFLNPQKSRVMLQLALNAGSTNDEIRNIFNAQ</sequence>
<dbReference type="PIRSF" id="PIRSF500176">
    <property type="entry name" value="L_ASNase"/>
    <property type="match status" value="1"/>
</dbReference>
<feature type="active site" evidence="8">
    <location>
        <position position="124"/>
    </location>
</feature>
<keyword evidence="10" id="KW-0732">Signal</keyword>
<evidence type="ECO:0000256" key="8">
    <source>
        <dbReference type="PROSITE-ProRule" id="PRU10100"/>
    </source>
</evidence>
<dbReference type="InterPro" id="IPR027475">
    <property type="entry name" value="Asparaginase/glutaminase_AS2"/>
</dbReference>
<reference evidence="13" key="1">
    <citation type="submission" date="2022-12" db="EMBL/GenBank/DDBJ databases">
        <authorList>
            <person name="Petersen C."/>
        </authorList>
    </citation>
    <scope>NUCLEOTIDE SEQUENCE</scope>
    <source>
        <strain evidence="13">IBT 35673</strain>
    </source>
</reference>
<feature type="domain" description="Asparaginase/glutaminase C-terminal" evidence="12">
    <location>
        <begin position="248"/>
        <end position="354"/>
    </location>
</feature>
<accession>A0A9W9QKN0</accession>
<dbReference type="EC" id="3.5.1.1" evidence="2"/>
<evidence type="ECO:0000256" key="4">
    <source>
        <dbReference type="ARBA" id="ARBA00049366"/>
    </source>
</evidence>
<evidence type="ECO:0000256" key="5">
    <source>
        <dbReference type="PIRSR" id="PIRSR001220-1"/>
    </source>
</evidence>
<dbReference type="PANTHER" id="PTHR11707:SF28">
    <property type="entry name" value="60 KDA LYSOPHOSPHOLIPASE"/>
    <property type="match status" value="1"/>
</dbReference>
<dbReference type="PROSITE" id="PS00144">
    <property type="entry name" value="ASN_GLN_ASE_1"/>
    <property type="match status" value="1"/>
</dbReference>
<dbReference type="PANTHER" id="PTHR11707">
    <property type="entry name" value="L-ASPARAGINASE"/>
    <property type="match status" value="1"/>
</dbReference>